<accession>A0A1D3UTV3</accession>
<dbReference type="EC" id="3.4.24.-" evidence="3"/>
<feature type="domain" description="LysM" evidence="2">
    <location>
        <begin position="481"/>
        <end position="525"/>
    </location>
</feature>
<dbReference type="InterPro" id="IPR036779">
    <property type="entry name" value="LysM_dom_sf"/>
</dbReference>
<dbReference type="InterPro" id="IPR016047">
    <property type="entry name" value="M23ase_b-sheet_dom"/>
</dbReference>
<sequence>MTILRHVSILCGFALFSVGAYGQPVGRKKQQEREFPAALKTPAIERKVSKLIADRVDVTKKKIVTGELESVTFATQEELIEAENLLFPADELYQSNWDTCWVNPFRTRDRDIVMPDSFRIDCSTFVIPIDNELKITSKYGPRRRRMHRGIDLKVHVGDTIRSAFSGKVRIKSFERRGYGNYLVIRHPNGLETIYGHLSRPLVSENEIVKAGQPIALGGNTGRSTGPHLHFETRFLGEAIDPSHIIDFENGVPHQDFYVFHKDSYRNRHNLYTSTSEHIVYHRVKKGESLGVIARKHGLSVTELCRLNGLKKTSVLRVGQTLRCGKTSARVSKKATRLKPAQQTVADETAVAKEEKPVYHRVRQGETLYSIARQHSMTVDALCKLNRIRPTDPLHEGQEICYRAVKHSTKHVVKEETEEMVIAEHTASDQLPEEDDKRGSENGIQEDNSVTVTESRQTVAPAQSKVTAAKKTKTAARLKAPVYHRVKKGDTLSAIARRHGVSVEQLCTLNKIQKTTTLKVGRSLRCS</sequence>
<keyword evidence="3" id="KW-0378">Hydrolase</keyword>
<dbReference type="Pfam" id="PF01476">
    <property type="entry name" value="LysM"/>
    <property type="match status" value="3"/>
</dbReference>
<dbReference type="GO" id="GO:0004222">
    <property type="term" value="F:metalloendopeptidase activity"/>
    <property type="evidence" value="ECO:0007669"/>
    <property type="project" value="TreeGrafter"/>
</dbReference>
<organism evidence="3 4">
    <name type="scientific">Tannerella forsythia</name>
    <name type="common">Bacteroides forsythus</name>
    <dbReference type="NCBI Taxonomy" id="28112"/>
    <lineage>
        <taxon>Bacteria</taxon>
        <taxon>Pseudomonadati</taxon>
        <taxon>Bacteroidota</taxon>
        <taxon>Bacteroidia</taxon>
        <taxon>Bacteroidales</taxon>
        <taxon>Tannerellaceae</taxon>
        <taxon>Tannerella</taxon>
    </lineage>
</organism>
<dbReference type="CDD" id="cd00118">
    <property type="entry name" value="LysM"/>
    <property type="match status" value="3"/>
</dbReference>
<dbReference type="InterPro" id="IPR011055">
    <property type="entry name" value="Dup_hybrid_motif"/>
</dbReference>
<evidence type="ECO:0000256" key="1">
    <source>
        <dbReference type="SAM" id="MobiDB-lite"/>
    </source>
</evidence>
<dbReference type="CDD" id="cd12797">
    <property type="entry name" value="M23_peptidase"/>
    <property type="match status" value="1"/>
</dbReference>
<dbReference type="SUPFAM" id="SSF54106">
    <property type="entry name" value="LysM domain"/>
    <property type="match status" value="3"/>
</dbReference>
<dbReference type="PANTHER" id="PTHR21666">
    <property type="entry name" value="PEPTIDASE-RELATED"/>
    <property type="match status" value="1"/>
</dbReference>
<dbReference type="SUPFAM" id="SSF51261">
    <property type="entry name" value="Duplicated hybrid motif"/>
    <property type="match status" value="1"/>
</dbReference>
<evidence type="ECO:0000313" key="3">
    <source>
        <dbReference type="EMBL" id="SCQ23630.1"/>
    </source>
</evidence>
<dbReference type="Gene3D" id="2.70.70.10">
    <property type="entry name" value="Glucose Permease (Domain IIA)"/>
    <property type="match status" value="1"/>
</dbReference>
<dbReference type="AlphaFoldDB" id="A0A1D3UTV3"/>
<feature type="region of interest" description="Disordered" evidence="1">
    <location>
        <begin position="424"/>
        <end position="446"/>
    </location>
</feature>
<dbReference type="RefSeq" id="WP_080561814.1">
    <property type="nucleotide sequence ID" value="NZ_CAUUNV010000049.1"/>
</dbReference>
<dbReference type="PROSITE" id="PS51782">
    <property type="entry name" value="LYSM"/>
    <property type="match status" value="3"/>
</dbReference>
<dbReference type="PANTHER" id="PTHR21666:SF270">
    <property type="entry name" value="MUREIN HYDROLASE ACTIVATOR ENVC"/>
    <property type="match status" value="1"/>
</dbReference>
<reference evidence="3 4" key="1">
    <citation type="submission" date="2016-09" db="EMBL/GenBank/DDBJ databases">
        <authorList>
            <person name="Capua I."/>
            <person name="De Benedictis P."/>
            <person name="Joannis T."/>
            <person name="Lombin L.H."/>
            <person name="Cattoli G."/>
        </authorList>
    </citation>
    <scope>NUCLEOTIDE SEQUENCE [LARGE SCALE GENOMIC DNA]</scope>
    <source>
        <strain evidence="3 4">UB20</strain>
    </source>
</reference>
<gene>
    <name evidence="3" type="primary">mepM_2</name>
    <name evidence="3" type="ORF">TFUB20_02130</name>
</gene>
<dbReference type="GeneID" id="95971889"/>
<dbReference type="InterPro" id="IPR018392">
    <property type="entry name" value="LysM"/>
</dbReference>
<feature type="domain" description="LysM" evidence="2">
    <location>
        <begin position="357"/>
        <end position="401"/>
    </location>
</feature>
<protein>
    <submittedName>
        <fullName evidence="3">Murein DD-endopeptidase MepM</fullName>
        <ecNumber evidence="3">3.4.24.-</ecNumber>
    </submittedName>
</protein>
<name>A0A1D3UTV3_TANFO</name>
<dbReference type="Pfam" id="PF01551">
    <property type="entry name" value="Peptidase_M23"/>
    <property type="match status" value="1"/>
</dbReference>
<proteinExistence type="predicted"/>
<dbReference type="EMBL" id="FMMM01000070">
    <property type="protein sequence ID" value="SCQ23630.1"/>
    <property type="molecule type" value="Genomic_DNA"/>
</dbReference>
<evidence type="ECO:0000259" key="2">
    <source>
        <dbReference type="PROSITE" id="PS51782"/>
    </source>
</evidence>
<dbReference type="Gene3D" id="3.10.350.10">
    <property type="entry name" value="LysM domain"/>
    <property type="match status" value="3"/>
</dbReference>
<evidence type="ECO:0000313" key="4">
    <source>
        <dbReference type="Proteomes" id="UP000182057"/>
    </source>
</evidence>
<dbReference type="Proteomes" id="UP000182057">
    <property type="component" value="Unassembled WGS sequence"/>
</dbReference>
<dbReference type="InterPro" id="IPR050570">
    <property type="entry name" value="Cell_wall_metabolism_enzyme"/>
</dbReference>
<dbReference type="SMART" id="SM00257">
    <property type="entry name" value="LysM"/>
    <property type="match status" value="3"/>
</dbReference>
<feature type="domain" description="LysM" evidence="2">
    <location>
        <begin position="279"/>
        <end position="323"/>
    </location>
</feature>